<evidence type="ECO:0000256" key="1">
    <source>
        <dbReference type="SAM" id="MobiDB-lite"/>
    </source>
</evidence>
<accession>A0A7S1ZFD9</accession>
<dbReference type="Gene3D" id="2.60.120.620">
    <property type="entry name" value="q2cbj1_9rhob like domain"/>
    <property type="match status" value="1"/>
</dbReference>
<feature type="compositionally biased region" description="Basic residues" evidence="1">
    <location>
        <begin position="1"/>
        <end position="18"/>
    </location>
</feature>
<gene>
    <name evidence="2" type="ORF">OSIN01602_LOCUS8889</name>
</gene>
<name>A0A7S1ZFD9_TRICV</name>
<sequence length="412" mass="44460">MPKRAVAKPKSPASRKAKGTSAKRLVCPLMSEEEAGAVSVPLERVETDLPRVMAEFGVAIVTGCVSPEGCAELEAEFSRDLGSVIDVSSARKTSRALGSLAEEAASDVGKFPLSSVERLGEKHRCQLRGLPHGRFAWSARLHPNVRRCYRALHPEAERLISSCDNSFFSPADASEERDNRNWPHVDQNCSDTEMGDIDVYQGLLYVWPSMESRASTTVVLIGSHREHYGKIMSDPSMISAGRRGSHFSMIKNMCPGESKNEVAAAWRDGARRCRVPAGGLLLWSSKTLHQGWMGGPRLAQPVCWEPEERRSLGTLKRKLRLAALGLPSTHSASQGLPHYLVPCKQPEGVGAGEDSDKLPVLGMCALASLASGVSTGKVWEAGLGDGNLNDSIDHEKAALLDEFVAAEVAAAL</sequence>
<feature type="region of interest" description="Disordered" evidence="1">
    <location>
        <begin position="1"/>
        <end position="20"/>
    </location>
</feature>
<dbReference type="SUPFAM" id="SSF51197">
    <property type="entry name" value="Clavaminate synthase-like"/>
    <property type="match status" value="1"/>
</dbReference>
<reference evidence="2" key="1">
    <citation type="submission" date="2021-01" db="EMBL/GenBank/DDBJ databases">
        <authorList>
            <person name="Corre E."/>
            <person name="Pelletier E."/>
            <person name="Niang G."/>
            <person name="Scheremetjew M."/>
            <person name="Finn R."/>
            <person name="Kale V."/>
            <person name="Holt S."/>
            <person name="Cochrane G."/>
            <person name="Meng A."/>
            <person name="Brown T."/>
            <person name="Cohen L."/>
        </authorList>
    </citation>
    <scope>NUCLEOTIDE SEQUENCE</scope>
    <source>
        <strain evidence="2">Grunow 1884</strain>
    </source>
</reference>
<protein>
    <submittedName>
        <fullName evidence="2">Uncharacterized protein</fullName>
    </submittedName>
</protein>
<dbReference type="AlphaFoldDB" id="A0A7S1ZFD9"/>
<organism evidence="2">
    <name type="scientific">Trieres chinensis</name>
    <name type="common">Marine centric diatom</name>
    <name type="synonym">Odontella sinensis</name>
    <dbReference type="NCBI Taxonomy" id="1514140"/>
    <lineage>
        <taxon>Eukaryota</taxon>
        <taxon>Sar</taxon>
        <taxon>Stramenopiles</taxon>
        <taxon>Ochrophyta</taxon>
        <taxon>Bacillariophyta</taxon>
        <taxon>Mediophyceae</taxon>
        <taxon>Biddulphiophycidae</taxon>
        <taxon>Eupodiscales</taxon>
        <taxon>Parodontellaceae</taxon>
        <taxon>Trieres</taxon>
    </lineage>
</organism>
<proteinExistence type="predicted"/>
<evidence type="ECO:0000313" key="2">
    <source>
        <dbReference type="EMBL" id="CAD9336937.1"/>
    </source>
</evidence>
<dbReference type="EMBL" id="HBGO01015739">
    <property type="protein sequence ID" value="CAD9336937.1"/>
    <property type="molecule type" value="Transcribed_RNA"/>
</dbReference>